<dbReference type="InterPro" id="IPR001736">
    <property type="entry name" value="PLipase_D/transphosphatidylase"/>
</dbReference>
<dbReference type="NCBIfam" id="TIGR04265">
    <property type="entry name" value="bac_cardiolipin"/>
    <property type="match status" value="1"/>
</dbReference>
<evidence type="ECO:0000256" key="8">
    <source>
        <dbReference type="ARBA" id="ARBA00022692"/>
    </source>
</evidence>
<evidence type="ECO:0000256" key="1">
    <source>
        <dbReference type="ARBA" id="ARBA00003145"/>
    </source>
</evidence>
<comment type="subcellular location">
    <subcellularLocation>
        <location evidence="3">Cell membrane</location>
        <topology evidence="3">Multi-pass membrane protein</topology>
    </subcellularLocation>
    <subcellularLocation>
        <location evidence="2">Secreted</location>
    </subcellularLocation>
</comment>
<evidence type="ECO:0000256" key="14">
    <source>
        <dbReference type="ARBA" id="ARBA00023264"/>
    </source>
</evidence>
<accession>A0A858SWD4</accession>
<evidence type="ECO:0000256" key="10">
    <source>
        <dbReference type="ARBA" id="ARBA00022989"/>
    </source>
</evidence>
<keyword evidence="11" id="KW-0443">Lipid metabolism</keyword>
<dbReference type="PROSITE" id="PS50035">
    <property type="entry name" value="PLD"/>
    <property type="match status" value="2"/>
</dbReference>
<evidence type="ECO:0000256" key="11">
    <source>
        <dbReference type="ARBA" id="ARBA00023098"/>
    </source>
</evidence>
<dbReference type="Gene3D" id="3.30.870.10">
    <property type="entry name" value="Endonuclease Chain A"/>
    <property type="match status" value="2"/>
</dbReference>
<dbReference type="Pfam" id="PF13396">
    <property type="entry name" value="PLDc_N"/>
    <property type="match status" value="1"/>
</dbReference>
<dbReference type="RefSeq" id="WP_169641556.1">
    <property type="nucleotide sequence ID" value="NZ_CP048788.1"/>
</dbReference>
<gene>
    <name evidence="18" type="primary">cls</name>
    <name evidence="18" type="ORF">G3256_14710</name>
</gene>
<evidence type="ECO:0000256" key="12">
    <source>
        <dbReference type="ARBA" id="ARBA00023136"/>
    </source>
</evidence>
<dbReference type="GO" id="GO:0008808">
    <property type="term" value="F:cardiolipin synthase activity"/>
    <property type="evidence" value="ECO:0007669"/>
    <property type="project" value="UniProtKB-UniRule"/>
</dbReference>
<keyword evidence="6" id="KW-0964">Secreted</keyword>
<sequence length="477" mass="52672">MLILLTTGHALLVVAFTIRILLRDDLSPPARLAWFIVINFVPYLGSSTYFLFGEVEIGHRASNKRKKIVADLRLLAGDVPGDPETGYGLIEAAYSPAFKYAASINGLHPVPDNHAELMATPDETVDRMVQDIDCATKHVHMLTYIWLDDRTGTRIAEALMRASGRGVTCRALADGLGSRKFVASPLWKRMADAGVHTGVSLSLSNPLRTILTSRLDMRNHRKITVIDGRITYCGSRNAADPEFRVKPEYAPWIDIMLRFEGPVVAQNQLLFINDWTAATGEKFDKLPSGDTERKGGFPALVVGDGPTMRRGATPQLFSSLISCARSEITISTPYFVPDATLLESLCAAAHRGIRVTLIFPARNDSWVVAAASRSYYRRLLEAGCVIYEFEGGLLHAKTFTMDGKISVIGSTNLDLRSFDLNYENNIILQDETVTDAVRARQEEYISSAEPVGLPHVLAWSPQRRIWNNIVATVGPIL</sequence>
<feature type="domain" description="PLD phosphodiesterase" evidence="17">
    <location>
        <begin position="215"/>
        <end position="242"/>
    </location>
</feature>
<evidence type="ECO:0000256" key="9">
    <source>
        <dbReference type="ARBA" id="ARBA00022737"/>
    </source>
</evidence>
<organism evidence="18 19">
    <name type="scientific">Roseobacter ponti</name>
    <dbReference type="NCBI Taxonomy" id="1891787"/>
    <lineage>
        <taxon>Bacteria</taxon>
        <taxon>Pseudomonadati</taxon>
        <taxon>Pseudomonadota</taxon>
        <taxon>Alphaproteobacteria</taxon>
        <taxon>Rhodobacterales</taxon>
        <taxon>Roseobacteraceae</taxon>
        <taxon>Roseobacter</taxon>
    </lineage>
</organism>
<dbReference type="InterPro" id="IPR025202">
    <property type="entry name" value="PLD-like_dom"/>
</dbReference>
<dbReference type="Pfam" id="PF13091">
    <property type="entry name" value="PLDc_2"/>
    <property type="match status" value="2"/>
</dbReference>
<dbReference type="PANTHER" id="PTHR21248">
    <property type="entry name" value="CARDIOLIPIN SYNTHASE"/>
    <property type="match status" value="1"/>
</dbReference>
<dbReference type="SMART" id="SM00155">
    <property type="entry name" value="PLDc"/>
    <property type="match status" value="2"/>
</dbReference>
<feature type="transmembrane region" description="Helical" evidence="16">
    <location>
        <begin position="33"/>
        <end position="52"/>
    </location>
</feature>
<evidence type="ECO:0000256" key="16">
    <source>
        <dbReference type="SAM" id="Phobius"/>
    </source>
</evidence>
<keyword evidence="5" id="KW-0444">Lipid biosynthesis</keyword>
<dbReference type="PANTHER" id="PTHR21248:SF22">
    <property type="entry name" value="PHOSPHOLIPASE D"/>
    <property type="match status" value="1"/>
</dbReference>
<reference evidence="18 19" key="1">
    <citation type="submission" date="2020-02" db="EMBL/GenBank/DDBJ databases">
        <title>Genome sequence of Roseobacter ponti.</title>
        <authorList>
            <person name="Hollensteiner J."/>
            <person name="Schneider D."/>
            <person name="Poehlein A."/>
            <person name="Daniel R."/>
        </authorList>
    </citation>
    <scope>NUCLEOTIDE SEQUENCE [LARGE SCALE GENOMIC DNA]</scope>
    <source>
        <strain evidence="18 19">DSM 106830</strain>
    </source>
</reference>
<dbReference type="GO" id="GO:0005576">
    <property type="term" value="C:extracellular region"/>
    <property type="evidence" value="ECO:0007669"/>
    <property type="project" value="UniProtKB-SubCell"/>
</dbReference>
<dbReference type="SUPFAM" id="SSF56024">
    <property type="entry name" value="Phospholipase D/nuclease"/>
    <property type="match status" value="2"/>
</dbReference>
<dbReference type="EC" id="2.7.8.-" evidence="15"/>
<keyword evidence="19" id="KW-1185">Reference proteome</keyword>
<proteinExistence type="predicted"/>
<evidence type="ECO:0000256" key="4">
    <source>
        <dbReference type="ARBA" id="ARBA00022475"/>
    </source>
</evidence>
<keyword evidence="4" id="KW-1003">Cell membrane</keyword>
<dbReference type="CDD" id="cd09158">
    <property type="entry name" value="PLDc_EcCLS_like_2"/>
    <property type="match status" value="1"/>
</dbReference>
<evidence type="ECO:0000256" key="2">
    <source>
        <dbReference type="ARBA" id="ARBA00004613"/>
    </source>
</evidence>
<keyword evidence="8 16" id="KW-0812">Transmembrane</keyword>
<keyword evidence="7" id="KW-0808">Transferase</keyword>
<evidence type="ECO:0000313" key="19">
    <source>
        <dbReference type="Proteomes" id="UP000503308"/>
    </source>
</evidence>
<keyword evidence="13" id="KW-0594">Phospholipid biosynthesis</keyword>
<keyword evidence="9" id="KW-0677">Repeat</keyword>
<dbReference type="AlphaFoldDB" id="A0A858SWD4"/>
<keyword evidence="12 16" id="KW-0472">Membrane</keyword>
<evidence type="ECO:0000256" key="7">
    <source>
        <dbReference type="ARBA" id="ARBA00022679"/>
    </source>
</evidence>
<evidence type="ECO:0000259" key="17">
    <source>
        <dbReference type="PROSITE" id="PS50035"/>
    </source>
</evidence>
<dbReference type="KEGG" id="rpon:G3256_14710"/>
<evidence type="ECO:0000256" key="3">
    <source>
        <dbReference type="ARBA" id="ARBA00004651"/>
    </source>
</evidence>
<dbReference type="Proteomes" id="UP000503308">
    <property type="component" value="Chromosome"/>
</dbReference>
<dbReference type="GO" id="GO:0032049">
    <property type="term" value="P:cardiolipin biosynthetic process"/>
    <property type="evidence" value="ECO:0007669"/>
    <property type="project" value="UniProtKB-UniRule"/>
</dbReference>
<dbReference type="InterPro" id="IPR022924">
    <property type="entry name" value="Cardiolipin_synthase"/>
</dbReference>
<evidence type="ECO:0000256" key="6">
    <source>
        <dbReference type="ARBA" id="ARBA00022525"/>
    </source>
</evidence>
<dbReference type="EMBL" id="CP048788">
    <property type="protein sequence ID" value="QJF52337.1"/>
    <property type="molecule type" value="Genomic_DNA"/>
</dbReference>
<name>A0A858SWD4_9RHOB</name>
<dbReference type="InterPro" id="IPR027379">
    <property type="entry name" value="CLS_N"/>
</dbReference>
<evidence type="ECO:0000313" key="18">
    <source>
        <dbReference type="EMBL" id="QJF52337.1"/>
    </source>
</evidence>
<evidence type="ECO:0000256" key="5">
    <source>
        <dbReference type="ARBA" id="ARBA00022516"/>
    </source>
</evidence>
<keyword evidence="14" id="KW-1208">Phospholipid metabolism</keyword>
<protein>
    <recommendedName>
        <fullName evidence="15">Cardiolipin synthase</fullName>
        <ecNumber evidence="15">2.7.8.-</ecNumber>
    </recommendedName>
</protein>
<dbReference type="CDD" id="cd09152">
    <property type="entry name" value="PLDc_EcCLS_like_1"/>
    <property type="match status" value="1"/>
</dbReference>
<evidence type="ECO:0000256" key="13">
    <source>
        <dbReference type="ARBA" id="ARBA00023209"/>
    </source>
</evidence>
<comment type="function">
    <text evidence="1">Could be a virulence factor.</text>
</comment>
<dbReference type="GO" id="GO:0005886">
    <property type="term" value="C:plasma membrane"/>
    <property type="evidence" value="ECO:0007669"/>
    <property type="project" value="UniProtKB-SubCell"/>
</dbReference>
<keyword evidence="10 16" id="KW-1133">Transmembrane helix</keyword>
<feature type="domain" description="PLD phosphodiesterase" evidence="17">
    <location>
        <begin position="390"/>
        <end position="417"/>
    </location>
</feature>
<evidence type="ECO:0000256" key="15">
    <source>
        <dbReference type="NCBIfam" id="TIGR04265"/>
    </source>
</evidence>